<feature type="binding site" evidence="3">
    <location>
        <begin position="190"/>
        <end position="197"/>
    </location>
    <ligand>
        <name>ATP</name>
        <dbReference type="ChEBI" id="CHEBI:30616"/>
    </ligand>
</feature>
<dbReference type="OrthoDB" id="2511091at2"/>
<dbReference type="EMBL" id="MLQR01000001">
    <property type="protein sequence ID" value="OIJ17102.1"/>
    <property type="molecule type" value="Genomic_DNA"/>
</dbReference>
<comment type="caution">
    <text evidence="6">The sequence shown here is derived from an EMBL/GenBank/DDBJ whole genome shotgun (WGS) entry which is preliminary data.</text>
</comment>
<dbReference type="PANTHER" id="PTHR22683">
    <property type="entry name" value="SPORULATION PROTEIN RELATED"/>
    <property type="match status" value="1"/>
</dbReference>
<keyword evidence="1 3" id="KW-0547">Nucleotide-binding</keyword>
<name>A0A1S2LX49_9BACI</name>
<dbReference type="SUPFAM" id="SSF52540">
    <property type="entry name" value="P-loop containing nucleoside triphosphate hydrolases"/>
    <property type="match status" value="1"/>
</dbReference>
<evidence type="ECO:0000256" key="4">
    <source>
        <dbReference type="SAM" id="MobiDB-lite"/>
    </source>
</evidence>
<dbReference type="Gene3D" id="3.40.50.300">
    <property type="entry name" value="P-loop containing nucleotide triphosphate hydrolases"/>
    <property type="match status" value="1"/>
</dbReference>
<gene>
    <name evidence="6" type="ORF">BKP37_00760</name>
</gene>
<dbReference type="InterPro" id="IPR027417">
    <property type="entry name" value="P-loop_NTPase"/>
</dbReference>
<protein>
    <recommendedName>
        <fullName evidence="5">FtsK domain-containing protein</fullName>
    </recommendedName>
</protein>
<dbReference type="InterPro" id="IPR002543">
    <property type="entry name" value="FtsK_dom"/>
</dbReference>
<dbReference type="GO" id="GO:0005524">
    <property type="term" value="F:ATP binding"/>
    <property type="evidence" value="ECO:0007669"/>
    <property type="project" value="UniProtKB-UniRule"/>
</dbReference>
<dbReference type="Pfam" id="PF01580">
    <property type="entry name" value="FtsK_SpoIIIE"/>
    <property type="match status" value="1"/>
</dbReference>
<dbReference type="RefSeq" id="WP_071307830.1">
    <property type="nucleotide sequence ID" value="NZ_MLQR01000001.1"/>
</dbReference>
<dbReference type="InterPro" id="IPR050206">
    <property type="entry name" value="FtsK/SpoIIIE/SftA"/>
</dbReference>
<dbReference type="Proteomes" id="UP000179524">
    <property type="component" value="Unassembled WGS sequence"/>
</dbReference>
<reference evidence="6 7" key="1">
    <citation type="submission" date="2016-10" db="EMBL/GenBank/DDBJ databases">
        <title>Draft genome sequences of four alkaliphilic bacteria belonging to the Anaerobacillus genus.</title>
        <authorList>
            <person name="Bassil N.M."/>
            <person name="Lloyd J.R."/>
        </authorList>
    </citation>
    <scope>NUCLEOTIDE SEQUENCE [LARGE SCALE GENOMIC DNA]</scope>
    <source>
        <strain evidence="6 7">DSM 18345</strain>
    </source>
</reference>
<accession>A0A1S2LX49</accession>
<feature type="region of interest" description="Disordered" evidence="4">
    <location>
        <begin position="413"/>
        <end position="450"/>
    </location>
</feature>
<keyword evidence="7" id="KW-1185">Reference proteome</keyword>
<feature type="domain" description="FtsK" evidence="5">
    <location>
        <begin position="171"/>
        <end position="362"/>
    </location>
</feature>
<evidence type="ECO:0000259" key="5">
    <source>
        <dbReference type="PROSITE" id="PS50901"/>
    </source>
</evidence>
<evidence type="ECO:0000256" key="1">
    <source>
        <dbReference type="ARBA" id="ARBA00022741"/>
    </source>
</evidence>
<evidence type="ECO:0000256" key="3">
    <source>
        <dbReference type="PROSITE-ProRule" id="PRU00289"/>
    </source>
</evidence>
<organism evidence="6 7">
    <name type="scientific">Anaerobacillus alkalilacustris</name>
    <dbReference type="NCBI Taxonomy" id="393763"/>
    <lineage>
        <taxon>Bacteria</taxon>
        <taxon>Bacillati</taxon>
        <taxon>Bacillota</taxon>
        <taxon>Bacilli</taxon>
        <taxon>Bacillales</taxon>
        <taxon>Bacillaceae</taxon>
        <taxon>Anaerobacillus</taxon>
    </lineage>
</organism>
<proteinExistence type="predicted"/>
<dbReference type="AlphaFoldDB" id="A0A1S2LX49"/>
<sequence>MFFEIGSSVVMAGVAGYTFLYQSGNANDNSKIQRIAANSGLTVKEGKKTRTIQLLRKTKYDWGFEYVYRVPLGLSFSDFQNKRDQLQDGLNNKSSLLNITLDDVLTIDFKKDLLQQLKDLFKEKKSQKEIELFYDGALKIRVYSKLMPEAIEWDETLLEKCKGWKVPIGETRDTFISHDFEKTPHMLVGGSTGGGKSSFLDMVICHLLNNQTENVKFHLIDLKGGVEFFRFKDCKQVVSYAEEPDEALQCLESATNKIKELQETFRKRGVRNCKEAGIKERHFIIIDEIAEISSADEPDKEVKKIKEQCEYHISQIARIGRSQGFRIITATQHPTQDYVPKSVKRNSDARLCFRVRDAVASKVVLDTTGGESLPKVVGRAIYQDKGENTTVQLPYLETGTMDKMTHPHIVIRARKEEGSTKESDKTNGQNRKEGATGGTDTLVIEETELS</sequence>
<evidence type="ECO:0000313" key="6">
    <source>
        <dbReference type="EMBL" id="OIJ17102.1"/>
    </source>
</evidence>
<dbReference type="PANTHER" id="PTHR22683:SF1">
    <property type="entry name" value="TYPE VII SECRETION SYSTEM PROTEIN ESSC"/>
    <property type="match status" value="1"/>
</dbReference>
<evidence type="ECO:0000256" key="2">
    <source>
        <dbReference type="ARBA" id="ARBA00022840"/>
    </source>
</evidence>
<keyword evidence="2 3" id="KW-0067">ATP-binding</keyword>
<dbReference type="PROSITE" id="PS50901">
    <property type="entry name" value="FTSK"/>
    <property type="match status" value="1"/>
</dbReference>
<evidence type="ECO:0000313" key="7">
    <source>
        <dbReference type="Proteomes" id="UP000179524"/>
    </source>
</evidence>
<dbReference type="GO" id="GO:0003677">
    <property type="term" value="F:DNA binding"/>
    <property type="evidence" value="ECO:0007669"/>
    <property type="project" value="InterPro"/>
</dbReference>
<feature type="compositionally biased region" description="Basic and acidic residues" evidence="4">
    <location>
        <begin position="413"/>
        <end position="434"/>
    </location>
</feature>